<accession>A0ABV5M3Z6</accession>
<gene>
    <name evidence="2" type="ORF">ACFFTR_10760</name>
</gene>
<evidence type="ECO:0000313" key="2">
    <source>
        <dbReference type="EMBL" id="MFB9443564.1"/>
    </source>
</evidence>
<feature type="transmembrane region" description="Helical" evidence="1">
    <location>
        <begin position="119"/>
        <end position="138"/>
    </location>
</feature>
<sequence>MTNGEAGQRRLPGYVIGSIIATGFGTGFIAGNSGGLPDPWPQILRIGAALCAAALIIATFRTRSASTAAPASGPAPAVEPVLARQAMGRGYWIVVAIEAIALFGGLFVINGVLHRSEVAVAWVALIVGLHFYGLGAVWHAPMYHWLATAMTALAVAGFVTYAAGGSAAAVSAVAGVGSGVCLYGAVLWGLLRARRGLAV</sequence>
<keyword evidence="1" id="KW-0812">Transmembrane</keyword>
<keyword evidence="1" id="KW-1133">Transmembrane helix</keyword>
<feature type="transmembrane region" description="Helical" evidence="1">
    <location>
        <begin position="43"/>
        <end position="60"/>
    </location>
</feature>
<evidence type="ECO:0000313" key="3">
    <source>
        <dbReference type="Proteomes" id="UP001589608"/>
    </source>
</evidence>
<feature type="transmembrane region" description="Helical" evidence="1">
    <location>
        <begin position="91"/>
        <end position="113"/>
    </location>
</feature>
<reference evidence="2 3" key="1">
    <citation type="submission" date="2024-09" db="EMBL/GenBank/DDBJ databases">
        <authorList>
            <person name="Sun Q."/>
            <person name="Mori K."/>
        </authorList>
    </citation>
    <scope>NUCLEOTIDE SEQUENCE [LARGE SCALE GENOMIC DNA]</scope>
    <source>
        <strain evidence="2 3">JCM 3307</strain>
    </source>
</reference>
<feature type="transmembrane region" description="Helical" evidence="1">
    <location>
        <begin position="145"/>
        <end position="163"/>
    </location>
</feature>
<name>A0ABV5M3Z6_9ACTN</name>
<dbReference type="EMBL" id="JBHMCA010000022">
    <property type="protein sequence ID" value="MFB9443564.1"/>
    <property type="molecule type" value="Genomic_DNA"/>
</dbReference>
<organism evidence="2 3">
    <name type="scientific">Dactylosporangium vinaceum</name>
    <dbReference type="NCBI Taxonomy" id="53362"/>
    <lineage>
        <taxon>Bacteria</taxon>
        <taxon>Bacillati</taxon>
        <taxon>Actinomycetota</taxon>
        <taxon>Actinomycetes</taxon>
        <taxon>Micromonosporales</taxon>
        <taxon>Micromonosporaceae</taxon>
        <taxon>Dactylosporangium</taxon>
    </lineage>
</organism>
<keyword evidence="1" id="KW-0472">Membrane</keyword>
<protein>
    <recommendedName>
        <fullName evidence="4">Integral membrane protein</fullName>
    </recommendedName>
</protein>
<proteinExistence type="predicted"/>
<dbReference type="RefSeq" id="WP_223093629.1">
    <property type="nucleotide sequence ID" value="NZ_CP061913.1"/>
</dbReference>
<dbReference type="Proteomes" id="UP001589608">
    <property type="component" value="Unassembled WGS sequence"/>
</dbReference>
<keyword evidence="3" id="KW-1185">Reference proteome</keyword>
<feature type="transmembrane region" description="Helical" evidence="1">
    <location>
        <begin position="12"/>
        <end position="31"/>
    </location>
</feature>
<evidence type="ECO:0000256" key="1">
    <source>
        <dbReference type="SAM" id="Phobius"/>
    </source>
</evidence>
<comment type="caution">
    <text evidence="2">The sequence shown here is derived from an EMBL/GenBank/DDBJ whole genome shotgun (WGS) entry which is preliminary data.</text>
</comment>
<evidence type="ECO:0008006" key="4">
    <source>
        <dbReference type="Google" id="ProtNLM"/>
    </source>
</evidence>
<feature type="transmembrane region" description="Helical" evidence="1">
    <location>
        <begin position="169"/>
        <end position="191"/>
    </location>
</feature>